<dbReference type="GeneID" id="91309013"/>
<reference evidence="1 2" key="1">
    <citation type="submission" date="2016-05" db="EMBL/GenBank/DDBJ databases">
        <title>Non-Contiguous Finished Genome Sequence of Streptomyces parvulus 2297 Integrated Site-Specifically with Actinophage R4.</title>
        <authorList>
            <person name="Nishizawa T."/>
            <person name="Miura T."/>
            <person name="Harada C."/>
            <person name="Guo Y."/>
            <person name="Narisawa K."/>
            <person name="Ohta H."/>
            <person name="Takahashi H."/>
            <person name="Shirai M."/>
        </authorList>
    </citation>
    <scope>NUCLEOTIDE SEQUENCE [LARGE SCALE GENOMIC DNA]</scope>
    <source>
        <strain evidence="1 2">2297</strain>
    </source>
</reference>
<gene>
    <name evidence="1" type="ORF">Spa2297_29350</name>
</gene>
<accession>A0A191V752</accession>
<proteinExistence type="predicted"/>
<dbReference type="AlphaFoldDB" id="A0A191V752"/>
<evidence type="ECO:0000313" key="2">
    <source>
        <dbReference type="Proteomes" id="UP000078468"/>
    </source>
</evidence>
<dbReference type="RefSeq" id="WP_064731051.1">
    <property type="nucleotide sequence ID" value="NZ_BMRX01000013.1"/>
</dbReference>
<dbReference type="EMBL" id="CP015866">
    <property type="protein sequence ID" value="ANJ10728.1"/>
    <property type="molecule type" value="Genomic_DNA"/>
</dbReference>
<name>A0A191V752_9ACTN</name>
<dbReference type="Gene3D" id="3.30.530.20">
    <property type="match status" value="1"/>
</dbReference>
<protein>
    <submittedName>
        <fullName evidence="1">Uncharacterized protein</fullName>
    </submittedName>
</protein>
<organism evidence="1 2">
    <name type="scientific">Streptomyces parvulus</name>
    <dbReference type="NCBI Taxonomy" id="146923"/>
    <lineage>
        <taxon>Bacteria</taxon>
        <taxon>Bacillati</taxon>
        <taxon>Actinomycetota</taxon>
        <taxon>Actinomycetes</taxon>
        <taxon>Kitasatosporales</taxon>
        <taxon>Streptomycetaceae</taxon>
        <taxon>Streptomyces</taxon>
    </lineage>
</organism>
<dbReference type="SUPFAM" id="SSF55961">
    <property type="entry name" value="Bet v1-like"/>
    <property type="match status" value="1"/>
</dbReference>
<dbReference type="InterPro" id="IPR019587">
    <property type="entry name" value="Polyketide_cyclase/dehydratase"/>
</dbReference>
<dbReference type="InterPro" id="IPR023393">
    <property type="entry name" value="START-like_dom_sf"/>
</dbReference>
<dbReference type="Proteomes" id="UP000078468">
    <property type="component" value="Chromosome"/>
</dbReference>
<sequence length="140" mass="15856">MPSLHFHMDSSMTPDEVMGVLTDFTPARVERWPSIDAEHFQVHDRGDTWAEITEGNDKTWENARYEWDPSHNRVTVTTHDSTPFGPGGWDFRLTPTAAGTRIDVSLERHPSSLKAKLLSPVIPLAGPMFRKSFREPLKAT</sequence>
<dbReference type="Pfam" id="PF10604">
    <property type="entry name" value="Polyketide_cyc2"/>
    <property type="match status" value="1"/>
</dbReference>
<evidence type="ECO:0000313" key="1">
    <source>
        <dbReference type="EMBL" id="ANJ10728.1"/>
    </source>
</evidence>
<dbReference type="KEGG" id="spav:Spa2297_29350"/>